<sequence length="184" mass="20956">MGRWGWHQYHCLFEGDQDFDAVLTLTKNLGIDGDFWEYSLSAMVHQTDMLAPADVRALYSTAQYANSLANDTIPYIREKFDTDNLGERFFAACRAKENDTGDFLTPGKAQFLAALDHHEPGVARSFQEPSCFKCGRIEAGIGHKPLQCKKCKVATYCGKDCQRDQWREHRVSCVPPRQRFILNV</sequence>
<proteinExistence type="predicted"/>
<accession>A0A9W9XKD2</accession>
<name>A0A9W9XKD2_9EURO</name>
<dbReference type="AlphaFoldDB" id="A0A9W9XKD2"/>
<reference evidence="6" key="2">
    <citation type="journal article" date="2023" name="IMA Fungus">
        <title>Comparative genomic study of the Penicillium genus elucidates a diverse pangenome and 15 lateral gene transfer events.</title>
        <authorList>
            <person name="Petersen C."/>
            <person name="Sorensen T."/>
            <person name="Nielsen M.R."/>
            <person name="Sondergaard T.E."/>
            <person name="Sorensen J.L."/>
            <person name="Fitzpatrick D.A."/>
            <person name="Frisvad J.C."/>
            <person name="Nielsen K.L."/>
        </authorList>
    </citation>
    <scope>NUCLEOTIDE SEQUENCE</scope>
    <source>
        <strain evidence="6">IBT 29495</strain>
    </source>
</reference>
<feature type="domain" description="MYND-type" evidence="5">
    <location>
        <begin position="131"/>
        <end position="173"/>
    </location>
</feature>
<evidence type="ECO:0000256" key="1">
    <source>
        <dbReference type="ARBA" id="ARBA00022723"/>
    </source>
</evidence>
<dbReference type="PROSITE" id="PS01360">
    <property type="entry name" value="ZF_MYND_1"/>
    <property type="match status" value="1"/>
</dbReference>
<evidence type="ECO:0000256" key="4">
    <source>
        <dbReference type="PROSITE-ProRule" id="PRU00134"/>
    </source>
</evidence>
<keyword evidence="3" id="KW-0862">Zinc</keyword>
<dbReference type="Proteomes" id="UP001149954">
    <property type="component" value="Unassembled WGS sequence"/>
</dbReference>
<evidence type="ECO:0000256" key="2">
    <source>
        <dbReference type="ARBA" id="ARBA00022771"/>
    </source>
</evidence>
<keyword evidence="7" id="KW-1185">Reference proteome</keyword>
<dbReference type="InterPro" id="IPR002893">
    <property type="entry name" value="Znf_MYND"/>
</dbReference>
<keyword evidence="2 4" id="KW-0863">Zinc-finger</keyword>
<keyword evidence="1" id="KW-0479">Metal-binding</keyword>
<evidence type="ECO:0000259" key="5">
    <source>
        <dbReference type="PROSITE" id="PS50865"/>
    </source>
</evidence>
<dbReference type="GO" id="GO:0008270">
    <property type="term" value="F:zinc ion binding"/>
    <property type="evidence" value="ECO:0007669"/>
    <property type="project" value="UniProtKB-KW"/>
</dbReference>
<organism evidence="6 7">
    <name type="scientific">Penicillium fimorum</name>
    <dbReference type="NCBI Taxonomy" id="1882269"/>
    <lineage>
        <taxon>Eukaryota</taxon>
        <taxon>Fungi</taxon>
        <taxon>Dikarya</taxon>
        <taxon>Ascomycota</taxon>
        <taxon>Pezizomycotina</taxon>
        <taxon>Eurotiomycetes</taxon>
        <taxon>Eurotiomycetidae</taxon>
        <taxon>Eurotiales</taxon>
        <taxon>Aspergillaceae</taxon>
        <taxon>Penicillium</taxon>
    </lineage>
</organism>
<comment type="caution">
    <text evidence="6">The sequence shown here is derived from an EMBL/GenBank/DDBJ whole genome shotgun (WGS) entry which is preliminary data.</text>
</comment>
<gene>
    <name evidence="6" type="ORF">N7463_010666</name>
</gene>
<evidence type="ECO:0000313" key="7">
    <source>
        <dbReference type="Proteomes" id="UP001149954"/>
    </source>
</evidence>
<dbReference type="PROSITE" id="PS50865">
    <property type="entry name" value="ZF_MYND_2"/>
    <property type="match status" value="1"/>
</dbReference>
<dbReference type="Pfam" id="PF01753">
    <property type="entry name" value="zf-MYND"/>
    <property type="match status" value="1"/>
</dbReference>
<reference evidence="6" key="1">
    <citation type="submission" date="2022-12" db="EMBL/GenBank/DDBJ databases">
        <authorList>
            <person name="Petersen C."/>
        </authorList>
    </citation>
    <scope>NUCLEOTIDE SEQUENCE</scope>
    <source>
        <strain evidence="6">IBT 29495</strain>
    </source>
</reference>
<protein>
    <submittedName>
        <fullName evidence="6">Zinc finger MYND-type</fullName>
    </submittedName>
</protein>
<dbReference type="Gene3D" id="6.10.140.2220">
    <property type="match status" value="1"/>
</dbReference>
<dbReference type="EMBL" id="JAPWDS010000006">
    <property type="protein sequence ID" value="KAJ5494579.1"/>
    <property type="molecule type" value="Genomic_DNA"/>
</dbReference>
<evidence type="ECO:0000313" key="6">
    <source>
        <dbReference type="EMBL" id="KAJ5494579.1"/>
    </source>
</evidence>
<dbReference type="OrthoDB" id="432970at2759"/>
<dbReference type="SUPFAM" id="SSF144232">
    <property type="entry name" value="HIT/MYND zinc finger-like"/>
    <property type="match status" value="1"/>
</dbReference>
<evidence type="ECO:0000256" key="3">
    <source>
        <dbReference type="ARBA" id="ARBA00022833"/>
    </source>
</evidence>